<keyword evidence="1" id="KW-0808">Transferase</keyword>
<gene>
    <name evidence="4" type="ORF">NSPZN2_30498</name>
</gene>
<sequence>MTEQGAQRRVDLVEWHSAEADIRAIRETVFIHEQGVPVELEWDGLDSSCAHVLAWNDHGEAIGTARMQPSGTIGRMAVLKDWRGRGVGRALLQTLLDLAVRQGLPRVALSAQTHALGFYERAGFRVTGEPFMDAGIPHRKMEKELMVPS</sequence>
<dbReference type="PANTHER" id="PTHR43877">
    <property type="entry name" value="AMINOALKYLPHOSPHONATE N-ACETYLTRANSFERASE-RELATED-RELATED"/>
    <property type="match status" value="1"/>
</dbReference>
<dbReference type="CDD" id="cd04301">
    <property type="entry name" value="NAT_SF"/>
    <property type="match status" value="1"/>
</dbReference>
<dbReference type="Gene3D" id="3.40.630.30">
    <property type="match status" value="1"/>
</dbReference>
<evidence type="ECO:0000259" key="3">
    <source>
        <dbReference type="PROSITE" id="PS51186"/>
    </source>
</evidence>
<protein>
    <submittedName>
        <fullName evidence="4">GNAT family acetyltransferase YjcF</fullName>
    </submittedName>
</protein>
<evidence type="ECO:0000313" key="4">
    <source>
        <dbReference type="EMBL" id="CAE6757928.1"/>
    </source>
</evidence>
<dbReference type="SUPFAM" id="SSF55729">
    <property type="entry name" value="Acyl-CoA N-acyltransferases (Nat)"/>
    <property type="match status" value="1"/>
</dbReference>
<dbReference type="RefSeq" id="WP_213042652.1">
    <property type="nucleotide sequence ID" value="NZ_CAJNBJ010000016.1"/>
</dbReference>
<comment type="caution">
    <text evidence="4">The sequence shown here is derived from an EMBL/GenBank/DDBJ whole genome shotgun (WGS) entry which is preliminary data.</text>
</comment>
<dbReference type="InterPro" id="IPR016181">
    <property type="entry name" value="Acyl_CoA_acyltransferase"/>
</dbReference>
<organism evidence="4 5">
    <name type="scientific">Nitrospira defluvii</name>
    <dbReference type="NCBI Taxonomy" id="330214"/>
    <lineage>
        <taxon>Bacteria</taxon>
        <taxon>Pseudomonadati</taxon>
        <taxon>Nitrospirota</taxon>
        <taxon>Nitrospiria</taxon>
        <taxon>Nitrospirales</taxon>
        <taxon>Nitrospiraceae</taxon>
        <taxon>Nitrospira</taxon>
    </lineage>
</organism>
<accession>A0ABM8RKC2</accession>
<evidence type="ECO:0000313" key="5">
    <source>
        <dbReference type="Proteomes" id="UP000675880"/>
    </source>
</evidence>
<dbReference type="EMBL" id="CAJNBJ010000016">
    <property type="protein sequence ID" value="CAE6757928.1"/>
    <property type="molecule type" value="Genomic_DNA"/>
</dbReference>
<dbReference type="Proteomes" id="UP000675880">
    <property type="component" value="Unassembled WGS sequence"/>
</dbReference>
<dbReference type="Pfam" id="PF13673">
    <property type="entry name" value="Acetyltransf_10"/>
    <property type="match status" value="1"/>
</dbReference>
<proteinExistence type="predicted"/>
<keyword evidence="5" id="KW-1185">Reference proteome</keyword>
<keyword evidence="2" id="KW-0012">Acyltransferase</keyword>
<feature type="domain" description="N-acetyltransferase" evidence="3">
    <location>
        <begin position="10"/>
        <end position="146"/>
    </location>
</feature>
<dbReference type="PANTHER" id="PTHR43877:SF2">
    <property type="entry name" value="AMINOALKYLPHOSPHONATE N-ACETYLTRANSFERASE-RELATED"/>
    <property type="match status" value="1"/>
</dbReference>
<evidence type="ECO:0000256" key="1">
    <source>
        <dbReference type="ARBA" id="ARBA00022679"/>
    </source>
</evidence>
<reference evidence="4 5" key="1">
    <citation type="submission" date="2021-02" db="EMBL/GenBank/DDBJ databases">
        <authorList>
            <person name="Han P."/>
        </authorList>
    </citation>
    <scope>NUCLEOTIDE SEQUENCE [LARGE SCALE GENOMIC DNA]</scope>
    <source>
        <strain evidence="4">Candidatus Nitrospira sp. ZN2</strain>
    </source>
</reference>
<dbReference type="InterPro" id="IPR050832">
    <property type="entry name" value="Bact_Acetyltransf"/>
</dbReference>
<dbReference type="PROSITE" id="PS51186">
    <property type="entry name" value="GNAT"/>
    <property type="match status" value="1"/>
</dbReference>
<evidence type="ECO:0000256" key="2">
    <source>
        <dbReference type="ARBA" id="ARBA00023315"/>
    </source>
</evidence>
<name>A0ABM8RKC2_9BACT</name>
<dbReference type="InterPro" id="IPR000182">
    <property type="entry name" value="GNAT_dom"/>
</dbReference>